<dbReference type="AlphaFoldDB" id="A0A2P0QFX3"/>
<geneLocation type="plasmid" evidence="2">
    <name>pPK_RT811</name>
</geneLocation>
<dbReference type="RefSeq" id="WP_074321366.1">
    <property type="nucleotide sequence ID" value="NZ_KX009064.1"/>
</dbReference>
<dbReference type="NCBIfam" id="NF041291">
    <property type="entry name" value="StbC"/>
    <property type="match status" value="1"/>
</dbReference>
<proteinExistence type="predicted"/>
<dbReference type="InterPro" id="IPR059230">
    <property type="entry name" value="StbC"/>
</dbReference>
<keyword evidence="1" id="KW-1133">Transmembrane helix</keyword>
<keyword evidence="1" id="KW-0812">Transmembrane</keyword>
<reference evidence="2" key="1">
    <citation type="submission" date="2016-03" db="EMBL/GenBank/DDBJ databases">
        <title>The evolution of Pseudomonas syringae pv. actinidiae in New Zealand.</title>
        <authorList>
            <person name="Taiaroa G."/>
            <person name="Poulter R.T.M."/>
            <person name="Lamont I."/>
            <person name="Stockwell P."/>
            <person name="Butler M.I."/>
        </authorList>
    </citation>
    <scope>NUCLEOTIDE SEQUENCE</scope>
    <source>
        <strain evidence="2">RT811</strain>
        <plasmid evidence="2">pPK_RT811</plasmid>
    </source>
</reference>
<organism evidence="2">
    <name type="scientific">Pseudomonas syringae pv. actinidiae</name>
    <dbReference type="NCBI Taxonomy" id="103796"/>
    <lineage>
        <taxon>Bacteria</taxon>
        <taxon>Pseudomonadati</taxon>
        <taxon>Pseudomonadota</taxon>
        <taxon>Gammaproteobacteria</taxon>
        <taxon>Pseudomonadales</taxon>
        <taxon>Pseudomonadaceae</taxon>
        <taxon>Pseudomonas</taxon>
        <taxon>Pseudomonas syringae</taxon>
    </lineage>
</organism>
<accession>A0A2P0QFX3</accession>
<dbReference type="EMBL" id="KX009064">
    <property type="protein sequence ID" value="ARO45285.1"/>
    <property type="molecule type" value="Genomic_DNA"/>
</dbReference>
<evidence type="ECO:0000256" key="1">
    <source>
        <dbReference type="SAM" id="Phobius"/>
    </source>
</evidence>
<name>A0A2P0QFX3_PSESF</name>
<sequence>MEKPVSGKPPSKEEILLEWFLADSKEIVTELKEAVASATAVRESVIEAAGNLGLTVGTAQEELVHAHRALVEVIREAESKQRSSMDRFHQQSRKSVEGVVTRCLIIAGACAGMGGAIGGAVAAFFLR</sequence>
<keyword evidence="1" id="KW-0472">Membrane</keyword>
<keyword evidence="2" id="KW-0614">Plasmid</keyword>
<evidence type="ECO:0000313" key="2">
    <source>
        <dbReference type="EMBL" id="ARO45285.1"/>
    </source>
</evidence>
<protein>
    <recommendedName>
        <fullName evidence="3">StbC</fullName>
    </recommendedName>
</protein>
<evidence type="ECO:0008006" key="3">
    <source>
        <dbReference type="Google" id="ProtNLM"/>
    </source>
</evidence>
<feature type="transmembrane region" description="Helical" evidence="1">
    <location>
        <begin position="103"/>
        <end position="126"/>
    </location>
</feature>